<keyword evidence="1" id="KW-0812">Transmembrane</keyword>
<proteinExistence type="predicted"/>
<organism evidence="2 3">
    <name type="scientific">Ectobacillus funiculus</name>
    <dbReference type="NCBI Taxonomy" id="137993"/>
    <lineage>
        <taxon>Bacteria</taxon>
        <taxon>Bacillati</taxon>
        <taxon>Bacillota</taxon>
        <taxon>Bacilli</taxon>
        <taxon>Bacillales</taxon>
        <taxon>Bacillaceae</taxon>
        <taxon>Ectobacillus</taxon>
    </lineage>
</organism>
<keyword evidence="1" id="KW-0472">Membrane</keyword>
<evidence type="ECO:0000313" key="2">
    <source>
        <dbReference type="EMBL" id="MFB9762361.1"/>
    </source>
</evidence>
<evidence type="ECO:0000313" key="3">
    <source>
        <dbReference type="Proteomes" id="UP001589609"/>
    </source>
</evidence>
<feature type="transmembrane region" description="Helical" evidence="1">
    <location>
        <begin position="61"/>
        <end position="80"/>
    </location>
</feature>
<keyword evidence="3" id="KW-1185">Reference proteome</keyword>
<feature type="transmembrane region" description="Helical" evidence="1">
    <location>
        <begin position="92"/>
        <end position="111"/>
    </location>
</feature>
<dbReference type="Proteomes" id="UP001589609">
    <property type="component" value="Unassembled WGS sequence"/>
</dbReference>
<comment type="caution">
    <text evidence="2">The sequence shown here is derived from an EMBL/GenBank/DDBJ whole genome shotgun (WGS) entry which is preliminary data.</text>
</comment>
<evidence type="ECO:0000256" key="1">
    <source>
        <dbReference type="SAM" id="Phobius"/>
    </source>
</evidence>
<reference evidence="2 3" key="1">
    <citation type="submission" date="2024-09" db="EMBL/GenBank/DDBJ databases">
        <authorList>
            <person name="Sun Q."/>
            <person name="Mori K."/>
        </authorList>
    </citation>
    <scope>NUCLEOTIDE SEQUENCE [LARGE SCALE GENOMIC DNA]</scope>
    <source>
        <strain evidence="2 3">JCM 11201</strain>
    </source>
</reference>
<feature type="transmembrane region" description="Helical" evidence="1">
    <location>
        <begin position="27"/>
        <end position="49"/>
    </location>
</feature>
<gene>
    <name evidence="2" type="ORF">ACFFMS_29480</name>
</gene>
<keyword evidence="1" id="KW-1133">Transmembrane helix</keyword>
<accession>A0ABV5WP08</accession>
<protein>
    <submittedName>
        <fullName evidence="2">Uncharacterized protein</fullName>
    </submittedName>
</protein>
<dbReference type="RefSeq" id="WP_379952256.1">
    <property type="nucleotide sequence ID" value="NZ_JBHMAF010000196.1"/>
</dbReference>
<sequence>MIGCIIAIIVFNIVAFKLNKRLTTNQVVHIWTFTIAFQCIFDFMLEFKYYGYWYFDKGADWIGILPHTVLISPVNMMFLNGYPFEHGMRKKIVYIVVWTLGALVYETITLLPEPWGYFHYGWWRLWHAALVDPVLFFMLLKYYKWICKLERQACQ</sequence>
<name>A0ABV5WP08_9BACI</name>
<dbReference type="EMBL" id="JBHMAF010000196">
    <property type="protein sequence ID" value="MFB9762361.1"/>
    <property type="molecule type" value="Genomic_DNA"/>
</dbReference>
<feature type="transmembrane region" description="Helical" evidence="1">
    <location>
        <begin position="123"/>
        <end position="143"/>
    </location>
</feature>